<sequence>MTRKYSVGNPGGGEASRENWERYTWLSISKECHKRGYFPATSAYDEKGLLRESSCPDLHHDVV</sequence>
<accession>A0A9N8JCS2</accession>
<proteinExistence type="predicted"/>
<evidence type="ECO:0000313" key="1">
    <source>
        <dbReference type="EMBL" id="CAD0083469.1"/>
    </source>
</evidence>
<dbReference type="Proteomes" id="UP000716446">
    <property type="component" value="Unassembled WGS sequence"/>
</dbReference>
<dbReference type="AlphaFoldDB" id="A0A9N8JCS2"/>
<name>A0A9N8JCS2_9PEZI</name>
<dbReference type="EMBL" id="CAIJEN010000002">
    <property type="protein sequence ID" value="CAD0083469.1"/>
    <property type="molecule type" value="Genomic_DNA"/>
</dbReference>
<organism evidence="1 2">
    <name type="scientific">Aureobasidium vineae</name>
    <dbReference type="NCBI Taxonomy" id="2773715"/>
    <lineage>
        <taxon>Eukaryota</taxon>
        <taxon>Fungi</taxon>
        <taxon>Dikarya</taxon>
        <taxon>Ascomycota</taxon>
        <taxon>Pezizomycotina</taxon>
        <taxon>Dothideomycetes</taxon>
        <taxon>Dothideomycetidae</taxon>
        <taxon>Dothideales</taxon>
        <taxon>Saccotheciaceae</taxon>
        <taxon>Aureobasidium</taxon>
    </lineage>
</organism>
<keyword evidence="2" id="KW-1185">Reference proteome</keyword>
<evidence type="ECO:0000313" key="2">
    <source>
        <dbReference type="Proteomes" id="UP000716446"/>
    </source>
</evidence>
<reference evidence="1" key="1">
    <citation type="submission" date="2020-06" db="EMBL/GenBank/DDBJ databases">
        <authorList>
            <person name="Onetto C."/>
        </authorList>
    </citation>
    <scope>NUCLEOTIDE SEQUENCE</scope>
</reference>
<gene>
    <name evidence="1" type="ORF">AWRI4619_LOCUS2036</name>
</gene>
<protein>
    <submittedName>
        <fullName evidence="1">Uncharacterized protein</fullName>
    </submittedName>
</protein>
<comment type="caution">
    <text evidence="1">The sequence shown here is derived from an EMBL/GenBank/DDBJ whole genome shotgun (WGS) entry which is preliminary data.</text>
</comment>